<dbReference type="Gene3D" id="3.60.21.10">
    <property type="match status" value="1"/>
</dbReference>
<dbReference type="GO" id="GO:0016787">
    <property type="term" value="F:hydrolase activity"/>
    <property type="evidence" value="ECO:0007669"/>
    <property type="project" value="InterPro"/>
</dbReference>
<sequence>MIYITGDTHIPNDIKKLDECNFKEQVELSKNDSIIITGDFGGVWSNSKEELYWRKWLQDKSFTTLFVDGNHENFDLLNKYEVKEWNGGKVHFINDSIIHLMRGQVFNIEGKKFFTFGGAESIDKYNRVEGKSWWKEELPCKEEYEEALDNLYKNNWEVDYVITHTASTELMEQICWVKENNPLNSFFSMLQRDLKYKHWYFGHFHDDIEIDEKHTLLFEKIMNI</sequence>
<protein>
    <submittedName>
        <fullName evidence="2">Metallophosphoesterase</fullName>
    </submittedName>
</protein>
<keyword evidence="3" id="KW-1185">Reference proteome</keyword>
<dbReference type="AlphaFoldDB" id="A0A7Y0ELR6"/>
<feature type="domain" description="Calcineurin-like phosphoesterase" evidence="1">
    <location>
        <begin position="2"/>
        <end position="206"/>
    </location>
</feature>
<dbReference type="CDD" id="cd00838">
    <property type="entry name" value="MPP_superfamily"/>
    <property type="match status" value="1"/>
</dbReference>
<dbReference type="RefSeq" id="WP_169300039.1">
    <property type="nucleotide sequence ID" value="NZ_JABBNI010000065.1"/>
</dbReference>
<evidence type="ECO:0000313" key="2">
    <source>
        <dbReference type="EMBL" id="NMM65457.1"/>
    </source>
</evidence>
<dbReference type="InterPro" id="IPR029052">
    <property type="entry name" value="Metallo-depent_PP-like"/>
</dbReference>
<name>A0A7Y0ELR6_9CLOT</name>
<reference evidence="2 3" key="1">
    <citation type="submission" date="2020-06" db="EMBL/GenBank/DDBJ databases">
        <title>Complete Genome Sequence of Clostridium muelleri sp. nov. P21T, an Acid-Alcohol Producing Acetogen Isolated from Old Hay.</title>
        <authorList>
            <person name="Duncan K.E."/>
            <person name="Tanner R.S."/>
        </authorList>
    </citation>
    <scope>NUCLEOTIDE SEQUENCE [LARGE SCALE GENOMIC DNA]</scope>
    <source>
        <strain evidence="2 3">P21</strain>
    </source>
</reference>
<evidence type="ECO:0000313" key="3">
    <source>
        <dbReference type="Proteomes" id="UP000537131"/>
    </source>
</evidence>
<proteinExistence type="predicted"/>
<organism evidence="2 3">
    <name type="scientific">Clostridium muellerianum</name>
    <dbReference type="NCBI Taxonomy" id="2716538"/>
    <lineage>
        <taxon>Bacteria</taxon>
        <taxon>Bacillati</taxon>
        <taxon>Bacillota</taxon>
        <taxon>Clostridia</taxon>
        <taxon>Eubacteriales</taxon>
        <taxon>Clostridiaceae</taxon>
        <taxon>Clostridium</taxon>
    </lineage>
</organism>
<dbReference type="Proteomes" id="UP000537131">
    <property type="component" value="Unassembled WGS sequence"/>
</dbReference>
<dbReference type="SUPFAM" id="SSF56300">
    <property type="entry name" value="Metallo-dependent phosphatases"/>
    <property type="match status" value="1"/>
</dbReference>
<dbReference type="Pfam" id="PF00149">
    <property type="entry name" value="Metallophos"/>
    <property type="match status" value="1"/>
</dbReference>
<accession>A0A7Y0ELR6</accession>
<dbReference type="InterPro" id="IPR004843">
    <property type="entry name" value="Calcineurin-like_PHP"/>
</dbReference>
<comment type="caution">
    <text evidence="2">The sequence shown here is derived from an EMBL/GenBank/DDBJ whole genome shotgun (WGS) entry which is preliminary data.</text>
</comment>
<evidence type="ECO:0000259" key="1">
    <source>
        <dbReference type="Pfam" id="PF00149"/>
    </source>
</evidence>
<dbReference type="EMBL" id="JABBNI010000065">
    <property type="protein sequence ID" value="NMM65457.1"/>
    <property type="molecule type" value="Genomic_DNA"/>
</dbReference>
<gene>
    <name evidence="2" type="ORF">HBE96_23040</name>
</gene>